<keyword evidence="12" id="KW-0813">Transport</keyword>
<dbReference type="GO" id="GO:0150094">
    <property type="term" value="P:amyloid-beta clearance by cellular catabolic process"/>
    <property type="evidence" value="ECO:0007669"/>
    <property type="project" value="TreeGrafter"/>
</dbReference>
<dbReference type="GO" id="GO:0042953">
    <property type="term" value="P:lipoprotein transport"/>
    <property type="evidence" value="ECO:0007669"/>
    <property type="project" value="TreeGrafter"/>
</dbReference>
<dbReference type="Pfam" id="PF01130">
    <property type="entry name" value="CD36"/>
    <property type="match status" value="1"/>
</dbReference>
<evidence type="ECO:0000256" key="32">
    <source>
        <dbReference type="PIRSR" id="PIRSR605428-52"/>
    </source>
</evidence>
<comment type="catalytic activity">
    <reaction evidence="1">
        <text>(9Z,12Z)-octadecadienoate(out) = (9Z,12Z)-octadecadienoate(in)</text>
        <dbReference type="Rhea" id="RHEA:45264"/>
        <dbReference type="ChEBI" id="CHEBI:30245"/>
    </reaction>
    <physiologicalReaction direction="left-to-right" evidence="1">
        <dbReference type="Rhea" id="RHEA:45265"/>
    </physiologicalReaction>
</comment>
<keyword evidence="26" id="KW-0449">Lipoprotein</keyword>
<evidence type="ECO:0000256" key="17">
    <source>
        <dbReference type="ARBA" id="ARBA00022889"/>
    </source>
</evidence>
<keyword evidence="36" id="KW-1185">Reference proteome</keyword>
<evidence type="ECO:0000256" key="2">
    <source>
        <dbReference type="ARBA" id="ARBA00000626"/>
    </source>
</evidence>
<dbReference type="InterPro" id="IPR005428">
    <property type="entry name" value="CD36/SCARB1/SNMP1"/>
</dbReference>
<evidence type="ECO:0000256" key="29">
    <source>
        <dbReference type="ARBA" id="ARBA00031821"/>
    </source>
</evidence>
<comment type="catalytic activity">
    <reaction evidence="2">
        <text>(9Z)-octadecenoate(out) = (9Z)-octadecenoate(in)</text>
        <dbReference type="Rhea" id="RHEA:33655"/>
        <dbReference type="ChEBI" id="CHEBI:30823"/>
    </reaction>
    <physiologicalReaction direction="left-to-right" evidence="2">
        <dbReference type="Rhea" id="RHEA:33656"/>
    </physiologicalReaction>
</comment>
<comment type="similarity">
    <text evidence="10">Belongs to the CD36 family.</text>
</comment>
<keyword evidence="25" id="KW-0325">Glycoprotein</keyword>
<keyword evidence="16" id="KW-0832">Ubl conjugation</keyword>
<keyword evidence="18 33" id="KW-1133">Transmembrane helix</keyword>
<evidence type="ECO:0000256" key="10">
    <source>
        <dbReference type="ARBA" id="ARBA00010532"/>
    </source>
</evidence>
<evidence type="ECO:0000256" key="13">
    <source>
        <dbReference type="ARBA" id="ARBA00022475"/>
    </source>
</evidence>
<feature type="disulfide bond" evidence="32">
    <location>
        <begin position="241"/>
        <end position="308"/>
    </location>
</feature>
<dbReference type="GeneTree" id="ENSGT00940000153372"/>
<keyword evidence="19" id="KW-0333">Golgi apparatus</keyword>
<evidence type="ECO:0000256" key="11">
    <source>
        <dbReference type="ARBA" id="ARBA00020772"/>
    </source>
</evidence>
<comment type="catalytic activity">
    <reaction evidence="3">
        <text>hexadecanoate(out) = hexadecanoate(in)</text>
        <dbReference type="Rhea" id="RHEA:45256"/>
        <dbReference type="ChEBI" id="CHEBI:7896"/>
    </reaction>
    <physiologicalReaction direction="left-to-right" evidence="3">
        <dbReference type="Rhea" id="RHEA:45257"/>
    </physiologicalReaction>
</comment>
<evidence type="ECO:0000256" key="15">
    <source>
        <dbReference type="ARBA" id="ARBA00022692"/>
    </source>
</evidence>
<name>V9KL97_CALMI</name>
<reference evidence="36" key="2">
    <citation type="journal article" date="2007" name="PLoS Biol.">
        <title>Survey sequencing and comparative analysis of the elephant shark (Callorhinchus milii) genome.</title>
        <authorList>
            <person name="Venkatesh B."/>
            <person name="Kirkness E.F."/>
            <person name="Loh Y.H."/>
            <person name="Halpern A.L."/>
            <person name="Lee A.P."/>
            <person name="Johnson J."/>
            <person name="Dandona N."/>
            <person name="Viswanathan L.D."/>
            <person name="Tay A."/>
            <person name="Venter J.C."/>
            <person name="Strausberg R.L."/>
            <person name="Brenner S."/>
        </authorList>
    </citation>
    <scope>NUCLEOTIDE SEQUENCE [LARGE SCALE GENOMIC DNA]</scope>
</reference>
<keyword evidence="21 33" id="KW-0472">Membrane</keyword>
<feature type="disulfide bond" evidence="32">
    <location>
        <begin position="269"/>
        <end position="330"/>
    </location>
</feature>
<feature type="disulfide bond" evidence="32">
    <location>
        <begin position="310"/>
        <end position="319"/>
    </location>
</feature>
<dbReference type="GO" id="GO:0005044">
    <property type="term" value="F:scavenger receptor activity"/>
    <property type="evidence" value="ECO:0007669"/>
    <property type="project" value="TreeGrafter"/>
</dbReference>
<evidence type="ECO:0000256" key="16">
    <source>
        <dbReference type="ARBA" id="ARBA00022843"/>
    </source>
</evidence>
<comment type="catalytic activity">
    <reaction evidence="5">
        <text>butanoate(out) = butanoate(in)</text>
        <dbReference type="Rhea" id="RHEA:45248"/>
        <dbReference type="ChEBI" id="CHEBI:17968"/>
    </reaction>
    <physiologicalReaction direction="left-to-right" evidence="5">
        <dbReference type="Rhea" id="RHEA:45249"/>
    </physiologicalReaction>
</comment>
<comment type="subcellular location">
    <subcellularLocation>
        <location evidence="6">Apical cell membrane</location>
    </subcellularLocation>
    <subcellularLocation>
        <location evidence="9">Cell membrane</location>
        <topology evidence="9">Multi-pass membrane protein</topology>
    </subcellularLocation>
    <subcellularLocation>
        <location evidence="8">Golgi apparatus</location>
    </subcellularLocation>
    <subcellularLocation>
        <location evidence="7">Membrane raft</location>
    </subcellularLocation>
</comment>
<accession>V9KL97</accession>
<evidence type="ECO:0000256" key="4">
    <source>
        <dbReference type="ARBA" id="ARBA00000996"/>
    </source>
</evidence>
<keyword evidence="20" id="KW-0445">Lipid transport</keyword>
<evidence type="ECO:0000256" key="28">
    <source>
        <dbReference type="ARBA" id="ARBA00029966"/>
    </source>
</evidence>
<evidence type="ECO:0000256" key="25">
    <source>
        <dbReference type="ARBA" id="ARBA00023180"/>
    </source>
</evidence>
<dbReference type="STRING" id="7868.ENSCMIP00000035461"/>
<evidence type="ECO:0000313" key="34">
    <source>
        <dbReference type="EMBL" id="AFO98849.1"/>
    </source>
</evidence>
<dbReference type="GO" id="GO:0006898">
    <property type="term" value="P:receptor-mediated endocytosis"/>
    <property type="evidence" value="ECO:0007669"/>
    <property type="project" value="TreeGrafter"/>
</dbReference>
<evidence type="ECO:0000256" key="14">
    <source>
        <dbReference type="ARBA" id="ARBA00022499"/>
    </source>
</evidence>
<evidence type="ECO:0000256" key="9">
    <source>
        <dbReference type="ARBA" id="ARBA00004651"/>
    </source>
</evidence>
<keyword evidence="17" id="KW-0130">Cell adhesion</keyword>
<evidence type="ECO:0000256" key="12">
    <source>
        <dbReference type="ARBA" id="ARBA00022448"/>
    </source>
</evidence>
<evidence type="ECO:0000256" key="21">
    <source>
        <dbReference type="ARBA" id="ARBA00023136"/>
    </source>
</evidence>
<organism evidence="34">
    <name type="scientific">Callorhinchus milii</name>
    <name type="common">Ghost shark</name>
    <dbReference type="NCBI Taxonomy" id="7868"/>
    <lineage>
        <taxon>Eukaryota</taxon>
        <taxon>Metazoa</taxon>
        <taxon>Chordata</taxon>
        <taxon>Craniata</taxon>
        <taxon>Vertebrata</taxon>
        <taxon>Chondrichthyes</taxon>
        <taxon>Holocephali</taxon>
        <taxon>Chimaeriformes</taxon>
        <taxon>Callorhinchidae</taxon>
        <taxon>Callorhinchus</taxon>
    </lineage>
</organism>
<reference evidence="35" key="4">
    <citation type="submission" date="2025-05" db="UniProtKB">
        <authorList>
            <consortium name="Ensembl"/>
        </authorList>
    </citation>
    <scope>IDENTIFICATION</scope>
</reference>
<dbReference type="GO" id="GO:0005794">
    <property type="term" value="C:Golgi apparatus"/>
    <property type="evidence" value="ECO:0007669"/>
    <property type="project" value="UniProtKB-SubCell"/>
</dbReference>
<evidence type="ECO:0000256" key="19">
    <source>
        <dbReference type="ARBA" id="ARBA00023034"/>
    </source>
</evidence>
<sequence>MGCDKKHVFIAGVVIGALLLILGGILIPVGDKIIQDTITKDGVIEEGTLAYENWIQTGSTVYRQFWLFNVLNPMDIIDSGAKPQLEQRGPYTYRVRYLRKNNITVNDNYTISYLQPQSAIFEPTMSVGSEEDSITALNLAAASAPSLYPPILHGIVNGIIKKAGASLFQNRTVKEILWGYEDPILVAASSEDIITGVFYPYNGTADGFYNVFNGKDDIDKVALIDRWRNEKNLPFWNDTYCDMINGTDGSSFPPFIDKTDLYFFSSDICRSIFAKYEGTQKLKGIPVQRFAVPPEALASPRENPDNHCFCKEDIVSQNCTLGGFLDISACHDGKPVYISLPHFLYASPEIQKSMQGLNPKKAIHETFMDVEPTTGFTLRVAKRLQINIMFKPSTKIKILSNIKEPLIFPVLWLNETATVDDETAQLFRDSLLVPVTALGIVQLTLICSGSLLVLVCAVGLCVTSEDERKGKPLHLM</sequence>
<dbReference type="PANTHER" id="PTHR11923">
    <property type="entry name" value="SCAVENGER RECEPTOR CLASS B TYPE-1 SR-B1"/>
    <property type="match status" value="1"/>
</dbReference>
<keyword evidence="14" id="KW-1017">Isopeptide bond</keyword>
<keyword evidence="13" id="KW-1003">Cell membrane</keyword>
<evidence type="ECO:0000256" key="30">
    <source>
        <dbReference type="ARBA" id="ARBA00032188"/>
    </source>
</evidence>
<feature type="transmembrane region" description="Helical" evidence="33">
    <location>
        <begin position="7"/>
        <end position="27"/>
    </location>
</feature>
<dbReference type="GO" id="GO:0019915">
    <property type="term" value="P:lipid storage"/>
    <property type="evidence" value="ECO:0007669"/>
    <property type="project" value="TreeGrafter"/>
</dbReference>
<reference evidence="34 36" key="3">
    <citation type="journal article" date="2014" name="Nature">
        <title>Elephant shark genome provides unique insights into gnathostome evolution.</title>
        <authorList>
            <consortium name="International Elephant Shark Genome Sequencing Consortium"/>
            <person name="Venkatesh B."/>
            <person name="Lee A.P."/>
            <person name="Ravi V."/>
            <person name="Maurya A.K."/>
            <person name="Lian M.M."/>
            <person name="Swann J.B."/>
            <person name="Ohta Y."/>
            <person name="Flajnik M.F."/>
            <person name="Sutoh Y."/>
            <person name="Kasahara M."/>
            <person name="Hoon S."/>
            <person name="Gangu V."/>
            <person name="Roy S.W."/>
            <person name="Irimia M."/>
            <person name="Korzh V."/>
            <person name="Kondrychyn I."/>
            <person name="Lim Z.W."/>
            <person name="Tay B.H."/>
            <person name="Tohari S."/>
            <person name="Kong K.W."/>
            <person name="Ho S."/>
            <person name="Lorente-Galdos B."/>
            <person name="Quilez J."/>
            <person name="Marques-Bonet T."/>
            <person name="Raney B.J."/>
            <person name="Ingham P.W."/>
            <person name="Tay A."/>
            <person name="Hillier L.W."/>
            <person name="Minx P."/>
            <person name="Boehm T."/>
            <person name="Wilson R.K."/>
            <person name="Brenner S."/>
            <person name="Warren W.C."/>
        </authorList>
    </citation>
    <scope>NUCLEOTIDE SEQUENCE</scope>
    <source>
        <tissue evidence="34">Intestine</tissue>
    </source>
</reference>
<keyword evidence="22" id="KW-0564">Palmitate</keyword>
<dbReference type="GO" id="GO:0044539">
    <property type="term" value="P:long-chain fatty acid import into cell"/>
    <property type="evidence" value="ECO:0007669"/>
    <property type="project" value="TreeGrafter"/>
</dbReference>
<evidence type="ECO:0000256" key="23">
    <source>
        <dbReference type="ARBA" id="ARBA00023157"/>
    </source>
</evidence>
<comment type="catalytic activity">
    <reaction evidence="27">
        <text>tetracosanoate(out) = tetracosanoate(in)</text>
        <dbReference type="Rhea" id="RHEA:45260"/>
        <dbReference type="ChEBI" id="CHEBI:31014"/>
    </reaction>
    <physiologicalReaction direction="left-to-right" evidence="27">
        <dbReference type="Rhea" id="RHEA:45261"/>
    </physiologicalReaction>
</comment>
<comment type="catalytic activity">
    <reaction evidence="4">
        <text>tetradecanoate(out) = tetradecanoate(in)</text>
        <dbReference type="Rhea" id="RHEA:45252"/>
        <dbReference type="ChEBI" id="CHEBI:30807"/>
    </reaction>
    <physiologicalReaction direction="left-to-right" evidence="4">
        <dbReference type="Rhea" id="RHEA:45253"/>
    </physiologicalReaction>
</comment>
<dbReference type="PANTHER" id="PTHR11923:SF12">
    <property type="entry name" value="PLATELET GLYCOPROTEIN 4"/>
    <property type="match status" value="1"/>
</dbReference>
<dbReference type="AlphaFoldDB" id="V9KL97"/>
<protein>
    <recommendedName>
        <fullName evidence="11">Platelet glycoprotein 4</fullName>
    </recommendedName>
    <alternativeName>
        <fullName evidence="31">Glycoprotein IIIb</fullName>
    </alternativeName>
    <alternativeName>
        <fullName evidence="29">PAS IV</fullName>
    </alternativeName>
    <alternativeName>
        <fullName evidence="30">PAS-4</fullName>
    </alternativeName>
    <alternativeName>
        <fullName evidence="28">Platelet glycoprotein IV</fullName>
    </alternativeName>
</protein>
<dbReference type="Ensembl" id="ENSCMIT00000035988.1">
    <property type="protein sequence ID" value="ENSCMIP00000035461.1"/>
    <property type="gene ID" value="ENSCMIG00000015004.1"/>
</dbReference>
<dbReference type="EMBL" id="JW866332">
    <property type="protein sequence ID" value="AFO98849.1"/>
    <property type="molecule type" value="mRNA"/>
</dbReference>
<reference evidence="36" key="1">
    <citation type="journal article" date="2006" name="Science">
        <title>Ancient noncoding elements conserved in the human genome.</title>
        <authorList>
            <person name="Venkatesh B."/>
            <person name="Kirkness E.F."/>
            <person name="Loh Y.H."/>
            <person name="Halpern A.L."/>
            <person name="Lee A.P."/>
            <person name="Johnson J."/>
            <person name="Dandona N."/>
            <person name="Viswanathan L.D."/>
            <person name="Tay A."/>
            <person name="Venter J.C."/>
            <person name="Strausberg R.L."/>
            <person name="Brenner S."/>
        </authorList>
    </citation>
    <scope>NUCLEOTIDE SEQUENCE [LARGE SCALE GENOMIC DNA]</scope>
</reference>
<dbReference type="GO" id="GO:0009986">
    <property type="term" value="C:cell surface"/>
    <property type="evidence" value="ECO:0007669"/>
    <property type="project" value="TreeGrafter"/>
</dbReference>
<dbReference type="GO" id="GO:0005041">
    <property type="term" value="F:low-density lipoprotein particle receptor activity"/>
    <property type="evidence" value="ECO:0007669"/>
    <property type="project" value="TreeGrafter"/>
</dbReference>
<dbReference type="InterPro" id="IPR002159">
    <property type="entry name" value="CD36_fam"/>
</dbReference>
<evidence type="ECO:0000256" key="22">
    <source>
        <dbReference type="ARBA" id="ARBA00023139"/>
    </source>
</evidence>
<feature type="transmembrane region" description="Helical" evidence="33">
    <location>
        <begin position="431"/>
        <end position="462"/>
    </location>
</feature>
<evidence type="ECO:0000313" key="36">
    <source>
        <dbReference type="Proteomes" id="UP000314986"/>
    </source>
</evidence>
<dbReference type="PRINTS" id="PR01609">
    <property type="entry name" value="CD36FAMILY"/>
</dbReference>
<evidence type="ECO:0000256" key="18">
    <source>
        <dbReference type="ARBA" id="ARBA00022989"/>
    </source>
</evidence>
<evidence type="ECO:0000256" key="6">
    <source>
        <dbReference type="ARBA" id="ARBA00004221"/>
    </source>
</evidence>
<evidence type="ECO:0000256" key="7">
    <source>
        <dbReference type="ARBA" id="ARBA00004285"/>
    </source>
</evidence>
<dbReference type="Proteomes" id="UP000314986">
    <property type="component" value="Unassembled WGS sequence"/>
</dbReference>
<dbReference type="GO" id="GO:0016324">
    <property type="term" value="C:apical plasma membrane"/>
    <property type="evidence" value="ECO:0007669"/>
    <property type="project" value="UniProtKB-SubCell"/>
</dbReference>
<proteinExistence type="evidence at transcript level"/>
<dbReference type="GO" id="GO:0030169">
    <property type="term" value="F:low-density lipoprotein particle binding"/>
    <property type="evidence" value="ECO:0007669"/>
    <property type="project" value="TreeGrafter"/>
</dbReference>
<evidence type="ECO:0000256" key="8">
    <source>
        <dbReference type="ARBA" id="ARBA00004555"/>
    </source>
</evidence>
<evidence type="ECO:0000256" key="26">
    <source>
        <dbReference type="ARBA" id="ARBA00023288"/>
    </source>
</evidence>
<evidence type="ECO:0000256" key="33">
    <source>
        <dbReference type="SAM" id="Phobius"/>
    </source>
</evidence>
<evidence type="ECO:0000256" key="20">
    <source>
        <dbReference type="ARBA" id="ARBA00023055"/>
    </source>
</evidence>
<dbReference type="GO" id="GO:0034383">
    <property type="term" value="P:low-density lipoprotein particle clearance"/>
    <property type="evidence" value="ECO:0007669"/>
    <property type="project" value="TreeGrafter"/>
</dbReference>
<evidence type="ECO:0000256" key="31">
    <source>
        <dbReference type="ARBA" id="ARBA00032780"/>
    </source>
</evidence>
<keyword evidence="15 33" id="KW-0812">Transmembrane</keyword>
<keyword evidence="24" id="KW-0675">Receptor</keyword>
<evidence type="ECO:0000256" key="1">
    <source>
        <dbReference type="ARBA" id="ARBA00000542"/>
    </source>
</evidence>
<keyword evidence="23 32" id="KW-1015">Disulfide bond</keyword>
<dbReference type="PRINTS" id="PR01610">
    <property type="entry name" value="CD36ANTIGEN"/>
</dbReference>
<dbReference type="GO" id="GO:0005901">
    <property type="term" value="C:caveola"/>
    <property type="evidence" value="ECO:0007669"/>
    <property type="project" value="TreeGrafter"/>
</dbReference>
<evidence type="ECO:0000256" key="5">
    <source>
        <dbReference type="ARBA" id="ARBA00001892"/>
    </source>
</evidence>
<evidence type="ECO:0000256" key="3">
    <source>
        <dbReference type="ARBA" id="ARBA00000934"/>
    </source>
</evidence>
<evidence type="ECO:0000313" key="35">
    <source>
        <dbReference type="Ensembl" id="ENSCMIP00000035461.1"/>
    </source>
</evidence>
<dbReference type="GO" id="GO:0007155">
    <property type="term" value="P:cell adhesion"/>
    <property type="evidence" value="ECO:0007669"/>
    <property type="project" value="UniProtKB-KW"/>
</dbReference>
<evidence type="ECO:0000256" key="27">
    <source>
        <dbReference type="ARBA" id="ARBA00023949"/>
    </source>
</evidence>
<dbReference type="OMA" id="AFQNWLV"/>
<evidence type="ECO:0000256" key="24">
    <source>
        <dbReference type="ARBA" id="ARBA00023170"/>
    </source>
</evidence>